<sequence length="89" mass="10051">MKAQELPLRKCVACNCMKPKNELFRVVRLPEGIQLDPSYKGQGRGAYVCRNLECIALAQKKKSFNRALKCAVSDDVLNSLYMELENGSR</sequence>
<dbReference type="PANTHER" id="PTHR34215:SF1">
    <property type="entry name" value="YLXR DOMAIN-CONTAINING PROTEIN"/>
    <property type="match status" value="1"/>
</dbReference>
<dbReference type="InterPro" id="IPR007393">
    <property type="entry name" value="YlxR_dom"/>
</dbReference>
<dbReference type="NCBIfam" id="NF047356">
    <property type="entry name" value="RNA_bind_RnpM"/>
    <property type="match status" value="1"/>
</dbReference>
<evidence type="ECO:0000313" key="3">
    <source>
        <dbReference type="Proteomes" id="UP000327030"/>
    </source>
</evidence>
<dbReference type="EMBL" id="CP043028">
    <property type="protein sequence ID" value="QFJ55696.1"/>
    <property type="molecule type" value="Genomic_DNA"/>
</dbReference>
<dbReference type="PANTHER" id="PTHR34215">
    <property type="entry name" value="BLL0784 PROTEIN"/>
    <property type="match status" value="1"/>
</dbReference>
<evidence type="ECO:0000259" key="1">
    <source>
        <dbReference type="Pfam" id="PF04296"/>
    </source>
</evidence>
<dbReference type="OrthoDB" id="9813251at2"/>
<dbReference type="SUPFAM" id="SSF64376">
    <property type="entry name" value="YlxR-like"/>
    <property type="match status" value="1"/>
</dbReference>
<reference evidence="3" key="1">
    <citation type="submission" date="2019-08" db="EMBL/GenBank/DDBJ databases">
        <title>Complete Genome Sequence of the Polysaccharide-Degrading Rumen Bacterium Pseudobutyrivibrio xylanivorans MA3014.</title>
        <authorList>
            <person name="Palevich N."/>
            <person name="Maclean P.H."/>
            <person name="Kelly W.J."/>
            <person name="Leahy S.C."/>
            <person name="Rakonjac J."/>
            <person name="Attwood G.T."/>
        </authorList>
    </citation>
    <scope>NUCLEOTIDE SEQUENCE [LARGE SCALE GENOMIC DNA]</scope>
    <source>
        <strain evidence="3">MA3014</strain>
    </source>
</reference>
<dbReference type="RefSeq" id="WP_151624710.1">
    <property type="nucleotide sequence ID" value="NZ_CP043028.1"/>
</dbReference>
<dbReference type="InterPro" id="IPR037465">
    <property type="entry name" value="YlxR"/>
</dbReference>
<protein>
    <submittedName>
        <fullName evidence="2">YlxR family protein</fullName>
    </submittedName>
</protein>
<name>A0A5P6VSX9_PSEXY</name>
<evidence type="ECO:0000313" key="2">
    <source>
        <dbReference type="EMBL" id="QFJ55696.1"/>
    </source>
</evidence>
<dbReference type="CDD" id="cd00279">
    <property type="entry name" value="YlxR"/>
    <property type="match status" value="1"/>
</dbReference>
<accession>A0A5P6VSX9</accession>
<dbReference type="Gene3D" id="3.30.1230.10">
    <property type="entry name" value="YlxR-like"/>
    <property type="match status" value="1"/>
</dbReference>
<dbReference type="KEGG" id="pxv:FXF36_12815"/>
<dbReference type="Pfam" id="PF04296">
    <property type="entry name" value="YlxR"/>
    <property type="match status" value="1"/>
</dbReference>
<feature type="domain" description="YlxR" evidence="1">
    <location>
        <begin position="9"/>
        <end position="80"/>
    </location>
</feature>
<dbReference type="InterPro" id="IPR035931">
    <property type="entry name" value="YlxR-like_sf"/>
</dbReference>
<gene>
    <name evidence="2" type="ORF">FXF36_12815</name>
</gene>
<dbReference type="Proteomes" id="UP000327030">
    <property type="component" value="Chromosome 1"/>
</dbReference>
<proteinExistence type="predicted"/>
<dbReference type="AlphaFoldDB" id="A0A5P6VSX9"/>
<organism evidence="2 3">
    <name type="scientific">Pseudobutyrivibrio xylanivorans</name>
    <dbReference type="NCBI Taxonomy" id="185007"/>
    <lineage>
        <taxon>Bacteria</taxon>
        <taxon>Bacillati</taxon>
        <taxon>Bacillota</taxon>
        <taxon>Clostridia</taxon>
        <taxon>Lachnospirales</taxon>
        <taxon>Lachnospiraceae</taxon>
        <taxon>Pseudobutyrivibrio</taxon>
    </lineage>
</organism>